<dbReference type="Pfam" id="PF16916">
    <property type="entry name" value="ZT_dimer"/>
    <property type="match status" value="1"/>
</dbReference>
<evidence type="ECO:0000256" key="8">
    <source>
        <dbReference type="SAM" id="Phobius"/>
    </source>
</evidence>
<evidence type="ECO:0000259" key="9">
    <source>
        <dbReference type="Pfam" id="PF01545"/>
    </source>
</evidence>
<dbReference type="AlphaFoldDB" id="N6U880"/>
<dbReference type="SUPFAM" id="SSF161111">
    <property type="entry name" value="Cation efflux protein transmembrane domain-like"/>
    <property type="match status" value="1"/>
</dbReference>
<accession>N6U880</accession>
<feature type="transmembrane region" description="Helical" evidence="8">
    <location>
        <begin position="70"/>
        <end position="94"/>
    </location>
</feature>
<comment type="caution">
    <text evidence="11">The sequence shown here is derived from an EMBL/GenBank/DDBJ whole genome shotgun (WGS) entry which is preliminary data.</text>
</comment>
<dbReference type="EMBL" id="AQHN01000068">
    <property type="protein sequence ID" value="ENN86443.1"/>
    <property type="molecule type" value="Genomic_DNA"/>
</dbReference>
<dbReference type="Gene3D" id="3.30.70.1350">
    <property type="entry name" value="Cation efflux protein, cytoplasmic domain"/>
    <property type="match status" value="1"/>
</dbReference>
<evidence type="ECO:0000256" key="1">
    <source>
        <dbReference type="ARBA" id="ARBA00004141"/>
    </source>
</evidence>
<gene>
    <name evidence="11" type="ORF">RHSP_75429</name>
</gene>
<dbReference type="InterPro" id="IPR058533">
    <property type="entry name" value="Cation_efflux_TM"/>
</dbReference>
<dbReference type="Pfam" id="PF01545">
    <property type="entry name" value="Cation_efflux"/>
    <property type="match status" value="1"/>
</dbReference>
<proteinExistence type="inferred from homology"/>
<feature type="domain" description="Cation efflux protein cytoplasmic" evidence="10">
    <location>
        <begin position="268"/>
        <end position="338"/>
    </location>
</feature>
<keyword evidence="12" id="KW-1185">Reference proteome</keyword>
<evidence type="ECO:0000313" key="11">
    <source>
        <dbReference type="EMBL" id="ENN86443.1"/>
    </source>
</evidence>
<dbReference type="InterPro" id="IPR027469">
    <property type="entry name" value="Cation_efflux_TMD_sf"/>
</dbReference>
<dbReference type="FunFam" id="1.20.1510.10:FF:000006">
    <property type="entry name" value="Divalent cation efflux transporter"/>
    <property type="match status" value="1"/>
</dbReference>
<evidence type="ECO:0000256" key="5">
    <source>
        <dbReference type="ARBA" id="ARBA00022989"/>
    </source>
</evidence>
<evidence type="ECO:0000256" key="6">
    <source>
        <dbReference type="ARBA" id="ARBA00023136"/>
    </source>
</evidence>
<dbReference type="NCBIfam" id="TIGR01297">
    <property type="entry name" value="CDF"/>
    <property type="match status" value="1"/>
</dbReference>
<dbReference type="GO" id="GO:0008324">
    <property type="term" value="F:monoatomic cation transmembrane transporter activity"/>
    <property type="evidence" value="ECO:0007669"/>
    <property type="project" value="InterPro"/>
</dbReference>
<sequence>MGPDDEAFMFTTIKEWLGFGGADALQGHGHGHGTHGHSHGEDGGHGHTHGVVDPSIATSERGIWAIKWSFVILAITAILQLIVVFISGSVALLADTIHNVGDATTAIPLWIAFVLVRRPATAKFNYGLGRVEDLAGMLIVLIILFSAIVAGYEAVNRLIHPQPITQLGWVAAAGIIGFLGNEIVAVFRIKIGREMNSAALIADGYHARTDGLTSLAVVLGAIGVYLGFPLADPIIGLLITIAIFGIVWQSARAVITRSLDGIEPGVADEVRHAAEHVPGIAKITDVKARWLGHKLHADVTIAVGNDKTLAEANGIALALREELHAHVAPLGSTTIQFDTAGVSAVAANHGDHGHHHAPDPFTVNSSLATGLLEIVDTPDGERMRLSIRSHAHGLQAVVNIKRPGGVIEALPLLPSATDHHAMQSAEAPAEPHEFDAELVLTAGDKVEVLPFRMEEPEGHHH</sequence>
<dbReference type="InterPro" id="IPR036837">
    <property type="entry name" value="Cation_efflux_CTD_sf"/>
</dbReference>
<feature type="transmembrane region" description="Helical" evidence="8">
    <location>
        <begin position="137"/>
        <end position="155"/>
    </location>
</feature>
<comment type="similarity">
    <text evidence="2">Belongs to the cation diffusion facilitator (CDF) transporter (TC 2.A.4) family.</text>
</comment>
<feature type="transmembrane region" description="Helical" evidence="8">
    <location>
        <begin position="167"/>
        <end position="189"/>
    </location>
</feature>
<feature type="transmembrane region" description="Helical" evidence="8">
    <location>
        <begin position="210"/>
        <end position="228"/>
    </location>
</feature>
<dbReference type="Gene3D" id="1.20.1510.10">
    <property type="entry name" value="Cation efflux protein transmembrane domain"/>
    <property type="match status" value="1"/>
</dbReference>
<name>N6U880_9HYPH</name>
<dbReference type="STRING" id="363754.RHSP_75429"/>
<keyword evidence="4 8" id="KW-0812">Transmembrane</keyword>
<dbReference type="SUPFAM" id="SSF160240">
    <property type="entry name" value="Cation efflux protein cytoplasmic domain-like"/>
    <property type="match status" value="1"/>
</dbReference>
<evidence type="ECO:0000259" key="10">
    <source>
        <dbReference type="Pfam" id="PF16916"/>
    </source>
</evidence>
<keyword evidence="5 8" id="KW-1133">Transmembrane helix</keyword>
<evidence type="ECO:0000313" key="12">
    <source>
        <dbReference type="Proteomes" id="UP000012429"/>
    </source>
</evidence>
<dbReference type="PANTHER" id="PTHR43840:SF15">
    <property type="entry name" value="MITOCHONDRIAL METAL TRANSPORTER 1-RELATED"/>
    <property type="match status" value="1"/>
</dbReference>
<dbReference type="PANTHER" id="PTHR43840">
    <property type="entry name" value="MITOCHONDRIAL METAL TRANSPORTER 1-RELATED"/>
    <property type="match status" value="1"/>
</dbReference>
<dbReference type="InterPro" id="IPR002524">
    <property type="entry name" value="Cation_efflux"/>
</dbReference>
<dbReference type="PATRIC" id="fig|363754.4.peg.3837"/>
<feature type="region of interest" description="Disordered" evidence="7">
    <location>
        <begin position="28"/>
        <end position="50"/>
    </location>
</feature>
<keyword evidence="3" id="KW-0813">Transport</keyword>
<evidence type="ECO:0000256" key="2">
    <source>
        <dbReference type="ARBA" id="ARBA00008114"/>
    </source>
</evidence>
<evidence type="ECO:0000256" key="7">
    <source>
        <dbReference type="SAM" id="MobiDB-lite"/>
    </source>
</evidence>
<reference evidence="11 12" key="1">
    <citation type="journal article" date="2012" name="BMC Genomics">
        <title>Genomic basis of broad host range and environmental adaptability of Rhizobium tropici CIAT 899 and Rhizobium sp. PRF 81 which are used in inoculants for common bean (Phaseolus vulgaris L.).</title>
        <authorList>
            <person name="Ormeno-Orrillo E."/>
            <person name="Menna P."/>
            <person name="Almeida L.G."/>
            <person name="Ollero F.J."/>
            <person name="Nicolas M.F."/>
            <person name="Pains Rodrigues E."/>
            <person name="Shigueyoshi Nakatani A."/>
            <person name="Silva Batista J.S."/>
            <person name="Oliveira Chueire L.M."/>
            <person name="Souza R.C."/>
            <person name="Ribeiro Vasconcelos A.T."/>
            <person name="Megias M."/>
            <person name="Hungria M."/>
            <person name="Martinez-Romero E."/>
        </authorList>
    </citation>
    <scope>NUCLEOTIDE SEQUENCE [LARGE SCALE GENOMIC DNA]</scope>
    <source>
        <strain evidence="11 12">PRF 81</strain>
    </source>
</reference>
<evidence type="ECO:0000256" key="4">
    <source>
        <dbReference type="ARBA" id="ARBA00022692"/>
    </source>
</evidence>
<organism evidence="11 12">
    <name type="scientific">Rhizobium freirei PRF 81</name>
    <dbReference type="NCBI Taxonomy" id="363754"/>
    <lineage>
        <taxon>Bacteria</taxon>
        <taxon>Pseudomonadati</taxon>
        <taxon>Pseudomonadota</taxon>
        <taxon>Alphaproteobacteria</taxon>
        <taxon>Hyphomicrobiales</taxon>
        <taxon>Rhizobiaceae</taxon>
        <taxon>Rhizobium/Agrobacterium group</taxon>
        <taxon>Rhizobium</taxon>
    </lineage>
</organism>
<feature type="domain" description="Cation efflux protein transmembrane" evidence="9">
    <location>
        <begin position="68"/>
        <end position="253"/>
    </location>
</feature>
<dbReference type="InterPro" id="IPR050291">
    <property type="entry name" value="CDF_Transporter"/>
</dbReference>
<dbReference type="Proteomes" id="UP000012429">
    <property type="component" value="Unassembled WGS sequence"/>
</dbReference>
<evidence type="ECO:0000256" key="3">
    <source>
        <dbReference type="ARBA" id="ARBA00022448"/>
    </source>
</evidence>
<feature type="transmembrane region" description="Helical" evidence="8">
    <location>
        <begin position="100"/>
        <end position="116"/>
    </location>
</feature>
<dbReference type="GO" id="GO:0016020">
    <property type="term" value="C:membrane"/>
    <property type="evidence" value="ECO:0007669"/>
    <property type="project" value="UniProtKB-SubCell"/>
</dbReference>
<protein>
    <submittedName>
        <fullName evidence="11">Putative transmembrane efflux protein</fullName>
    </submittedName>
</protein>
<keyword evidence="6 8" id="KW-0472">Membrane</keyword>
<dbReference type="InterPro" id="IPR027470">
    <property type="entry name" value="Cation_efflux_CTD"/>
</dbReference>
<comment type="subcellular location">
    <subcellularLocation>
        <location evidence="1">Membrane</location>
        <topology evidence="1">Multi-pass membrane protein</topology>
    </subcellularLocation>
</comment>